<evidence type="ECO:0000256" key="1">
    <source>
        <dbReference type="ARBA" id="ARBA00006538"/>
    </source>
</evidence>
<proteinExistence type="inferred from homology"/>
<dbReference type="GO" id="GO:0047617">
    <property type="term" value="F:fatty acyl-CoA hydrolase activity"/>
    <property type="evidence" value="ECO:0007669"/>
    <property type="project" value="InterPro"/>
</dbReference>
<dbReference type="CDD" id="cd03444">
    <property type="entry name" value="Thioesterase_II_repeat1"/>
    <property type="match status" value="1"/>
</dbReference>
<dbReference type="GO" id="GO:0006637">
    <property type="term" value="P:acyl-CoA metabolic process"/>
    <property type="evidence" value="ECO:0007669"/>
    <property type="project" value="InterPro"/>
</dbReference>
<dbReference type="GO" id="GO:0009062">
    <property type="term" value="P:fatty acid catabolic process"/>
    <property type="evidence" value="ECO:0007669"/>
    <property type="project" value="TreeGrafter"/>
</dbReference>
<dbReference type="HOGENOM" id="CLU_051867_1_0_1"/>
<gene>
    <name evidence="4" type="ORF">SETTUDRAFT_88220</name>
</gene>
<dbReference type="AlphaFoldDB" id="R0IP68"/>
<dbReference type="PANTHER" id="PTHR11066">
    <property type="entry name" value="ACYL-COA THIOESTERASE"/>
    <property type="match status" value="1"/>
</dbReference>
<feature type="domain" description="Acyl-CoA thioesterase-like N-terminal HotDog" evidence="3">
    <location>
        <begin position="45"/>
        <end position="122"/>
    </location>
</feature>
<dbReference type="eggNOG" id="KOG3016">
    <property type="taxonomic scope" value="Eukaryota"/>
</dbReference>
<dbReference type="RefSeq" id="XP_008025357.1">
    <property type="nucleotide sequence ID" value="XM_008027166.1"/>
</dbReference>
<dbReference type="InterPro" id="IPR029069">
    <property type="entry name" value="HotDog_dom_sf"/>
</dbReference>
<dbReference type="Pfam" id="PF13622">
    <property type="entry name" value="4HBT_3"/>
    <property type="match status" value="1"/>
</dbReference>
<dbReference type="STRING" id="671987.R0IP68"/>
<keyword evidence="2" id="KW-0378">Hydrolase</keyword>
<evidence type="ECO:0000256" key="2">
    <source>
        <dbReference type="ARBA" id="ARBA00022801"/>
    </source>
</evidence>
<evidence type="ECO:0000313" key="4">
    <source>
        <dbReference type="EMBL" id="EOA86745.1"/>
    </source>
</evidence>
<dbReference type="GO" id="GO:0005782">
    <property type="term" value="C:peroxisomal matrix"/>
    <property type="evidence" value="ECO:0007669"/>
    <property type="project" value="TreeGrafter"/>
</dbReference>
<dbReference type="Gene3D" id="2.40.160.210">
    <property type="entry name" value="Acyl-CoA thioesterase, double hotdog domain"/>
    <property type="match status" value="1"/>
</dbReference>
<dbReference type="SUPFAM" id="SSF54637">
    <property type="entry name" value="Thioesterase/thiol ester dehydrase-isomerase"/>
    <property type="match status" value="2"/>
</dbReference>
<evidence type="ECO:0000259" key="3">
    <source>
        <dbReference type="Pfam" id="PF13622"/>
    </source>
</evidence>
<dbReference type="InterPro" id="IPR003703">
    <property type="entry name" value="Acyl_CoA_thio"/>
</dbReference>
<sequence length="375" mass="42582">MVPRPYFTQDKKVLPFDKVIELERIDDSTFRSIIKAYAPTGEKSGAYGGHVFAQAAWAAAQTVQEGYLIHDITGWFVLAGQSNEHYTYRVQKIRDGYNYCIRTVTVRQVEAKGEMFTCTCSFKREENSSVDVQEQVNLKETFQDALKGKEDEPMEHPSIPSVDSAEFREVYLPAHPEHFNPFGGLHMRKVDMSDYNATRTPLERKQLQFYTLRGSLPLPTAPYPPLPNPGQAAALTREANMHACAHLYASDCHSLFIVPNHLDRPWDFTRMGSLCHSVVFHVGIKDLIMQPEPRIDHPNADPTLWEDGSLPLCNIDGYGQGDKDGRKWFVQESWLTRAAGGRALHRGRLWDYHSGVHIATTFQDGLVRFKDNAKL</sequence>
<name>R0IP68_EXST2</name>
<dbReference type="Proteomes" id="UP000016935">
    <property type="component" value="Unassembled WGS sequence"/>
</dbReference>
<organism evidence="4 5">
    <name type="scientific">Exserohilum turcicum (strain 28A)</name>
    <name type="common">Northern leaf blight fungus</name>
    <name type="synonym">Setosphaeria turcica</name>
    <dbReference type="NCBI Taxonomy" id="671987"/>
    <lineage>
        <taxon>Eukaryota</taxon>
        <taxon>Fungi</taxon>
        <taxon>Dikarya</taxon>
        <taxon>Ascomycota</taxon>
        <taxon>Pezizomycotina</taxon>
        <taxon>Dothideomycetes</taxon>
        <taxon>Pleosporomycetidae</taxon>
        <taxon>Pleosporales</taxon>
        <taxon>Pleosporineae</taxon>
        <taxon>Pleosporaceae</taxon>
        <taxon>Exserohilum</taxon>
    </lineage>
</organism>
<dbReference type="PANTHER" id="PTHR11066:SF64">
    <property type="entry name" value="ACYL-COA THIOESTERASE (AFU_ORTHOLOGUE AFUA_1G12060)"/>
    <property type="match status" value="1"/>
</dbReference>
<accession>R0IP68</accession>
<protein>
    <recommendedName>
        <fullName evidence="3">Acyl-CoA thioesterase-like N-terminal HotDog domain-containing protein</fullName>
    </recommendedName>
</protein>
<comment type="similarity">
    <text evidence="1">Belongs to the C/M/P thioester hydrolase family.</text>
</comment>
<dbReference type="InterPro" id="IPR042171">
    <property type="entry name" value="Acyl-CoA_hotdog"/>
</dbReference>
<evidence type="ECO:0000313" key="5">
    <source>
        <dbReference type="Proteomes" id="UP000016935"/>
    </source>
</evidence>
<dbReference type="OrthoDB" id="68328at2759"/>
<reference evidence="4 5" key="2">
    <citation type="journal article" date="2013" name="PLoS Genet.">
        <title>Comparative genome structure, secondary metabolite, and effector coding capacity across Cochliobolus pathogens.</title>
        <authorList>
            <person name="Condon B.J."/>
            <person name="Leng Y."/>
            <person name="Wu D."/>
            <person name="Bushley K.E."/>
            <person name="Ohm R.A."/>
            <person name="Otillar R."/>
            <person name="Martin J."/>
            <person name="Schackwitz W."/>
            <person name="Grimwood J."/>
            <person name="MohdZainudin N."/>
            <person name="Xue C."/>
            <person name="Wang R."/>
            <person name="Manning V.A."/>
            <person name="Dhillon B."/>
            <person name="Tu Z.J."/>
            <person name="Steffenson B.J."/>
            <person name="Salamov A."/>
            <person name="Sun H."/>
            <person name="Lowry S."/>
            <person name="LaButti K."/>
            <person name="Han J."/>
            <person name="Copeland A."/>
            <person name="Lindquist E."/>
            <person name="Barry K."/>
            <person name="Schmutz J."/>
            <person name="Baker S.E."/>
            <person name="Ciuffetti L.M."/>
            <person name="Grigoriev I.V."/>
            <person name="Zhong S."/>
            <person name="Turgeon B.G."/>
        </authorList>
    </citation>
    <scope>NUCLEOTIDE SEQUENCE [LARGE SCALE GENOMIC DNA]</scope>
    <source>
        <strain evidence="5">28A</strain>
    </source>
</reference>
<dbReference type="EMBL" id="KB908592">
    <property type="protein sequence ID" value="EOA86745.1"/>
    <property type="molecule type" value="Genomic_DNA"/>
</dbReference>
<keyword evidence="5" id="KW-1185">Reference proteome</keyword>
<dbReference type="GeneID" id="19405692"/>
<dbReference type="InterPro" id="IPR049449">
    <property type="entry name" value="TesB_ACOT8-like_N"/>
</dbReference>
<reference evidence="4 5" key="1">
    <citation type="journal article" date="2012" name="PLoS Pathog.">
        <title>Diverse lifestyles and strategies of plant pathogenesis encoded in the genomes of eighteen Dothideomycetes fungi.</title>
        <authorList>
            <person name="Ohm R.A."/>
            <person name="Feau N."/>
            <person name="Henrissat B."/>
            <person name="Schoch C.L."/>
            <person name="Horwitz B.A."/>
            <person name="Barry K.W."/>
            <person name="Condon B.J."/>
            <person name="Copeland A.C."/>
            <person name="Dhillon B."/>
            <person name="Glaser F."/>
            <person name="Hesse C.N."/>
            <person name="Kosti I."/>
            <person name="LaButti K."/>
            <person name="Lindquist E.A."/>
            <person name="Lucas S."/>
            <person name="Salamov A.A."/>
            <person name="Bradshaw R.E."/>
            <person name="Ciuffetti L."/>
            <person name="Hamelin R.C."/>
            <person name="Kema G.H.J."/>
            <person name="Lawrence C."/>
            <person name="Scott J.A."/>
            <person name="Spatafora J.W."/>
            <person name="Turgeon B.G."/>
            <person name="de Wit P.J.G.M."/>
            <person name="Zhong S."/>
            <person name="Goodwin S.B."/>
            <person name="Grigoriev I.V."/>
        </authorList>
    </citation>
    <scope>NUCLEOTIDE SEQUENCE [LARGE SCALE GENOMIC DNA]</scope>
    <source>
        <strain evidence="5">28A</strain>
    </source>
</reference>